<comment type="caution">
    <text evidence="1">The sequence shown here is derived from an EMBL/GenBank/DDBJ whole genome shotgun (WGS) entry which is preliminary data.</text>
</comment>
<proteinExistence type="predicted"/>
<reference evidence="1" key="1">
    <citation type="journal article" date="2015" name="Nature">
        <title>Complex archaea that bridge the gap between prokaryotes and eukaryotes.</title>
        <authorList>
            <person name="Spang A."/>
            <person name="Saw J.H."/>
            <person name="Jorgensen S.L."/>
            <person name="Zaremba-Niedzwiedzka K."/>
            <person name="Martijn J."/>
            <person name="Lind A.E."/>
            <person name="van Eijk R."/>
            <person name="Schleper C."/>
            <person name="Guy L."/>
            <person name="Ettema T.J."/>
        </authorList>
    </citation>
    <scope>NUCLEOTIDE SEQUENCE</scope>
</reference>
<evidence type="ECO:0000313" key="1">
    <source>
        <dbReference type="EMBL" id="KKK89982.1"/>
    </source>
</evidence>
<sequence>CSLKIIKFEQKLNNFEKSDKSTKFFLIS</sequence>
<dbReference type="EMBL" id="LAZR01049297">
    <property type="protein sequence ID" value="KKK89982.1"/>
    <property type="molecule type" value="Genomic_DNA"/>
</dbReference>
<organism evidence="1">
    <name type="scientific">marine sediment metagenome</name>
    <dbReference type="NCBI Taxonomy" id="412755"/>
    <lineage>
        <taxon>unclassified sequences</taxon>
        <taxon>metagenomes</taxon>
        <taxon>ecological metagenomes</taxon>
    </lineage>
</organism>
<accession>A0A0F8Z888</accession>
<dbReference type="AlphaFoldDB" id="A0A0F8Z888"/>
<gene>
    <name evidence="1" type="ORF">LCGC14_2727670</name>
</gene>
<protein>
    <submittedName>
        <fullName evidence="1">Uncharacterized protein</fullName>
    </submittedName>
</protein>
<feature type="non-terminal residue" evidence="1">
    <location>
        <position position="1"/>
    </location>
</feature>
<name>A0A0F8Z888_9ZZZZ</name>